<dbReference type="Proteomes" id="UP000249066">
    <property type="component" value="Unassembled WGS sequence"/>
</dbReference>
<organism evidence="5 6">
    <name type="scientific">Sphingomonas sanxanigenens</name>
    <dbReference type="NCBI Taxonomy" id="397260"/>
    <lineage>
        <taxon>Bacteria</taxon>
        <taxon>Pseudomonadati</taxon>
        <taxon>Pseudomonadota</taxon>
        <taxon>Alphaproteobacteria</taxon>
        <taxon>Sphingomonadales</taxon>
        <taxon>Sphingomonadaceae</taxon>
        <taxon>Sphingomonas</taxon>
    </lineage>
</organism>
<dbReference type="GO" id="GO:0043565">
    <property type="term" value="F:sequence-specific DNA binding"/>
    <property type="evidence" value="ECO:0007669"/>
    <property type="project" value="InterPro"/>
</dbReference>
<keyword evidence="3" id="KW-0804">Transcription</keyword>
<evidence type="ECO:0000256" key="3">
    <source>
        <dbReference type="ARBA" id="ARBA00023163"/>
    </source>
</evidence>
<gene>
    <name evidence="5" type="ORF">DI623_11550</name>
</gene>
<dbReference type="Gene3D" id="1.10.10.60">
    <property type="entry name" value="Homeodomain-like"/>
    <property type="match status" value="1"/>
</dbReference>
<keyword evidence="1" id="KW-0805">Transcription regulation</keyword>
<evidence type="ECO:0000313" key="5">
    <source>
        <dbReference type="EMBL" id="PZO88999.1"/>
    </source>
</evidence>
<reference evidence="5 6" key="1">
    <citation type="submission" date="2017-08" db="EMBL/GenBank/DDBJ databases">
        <title>Infants hospitalized years apart are colonized by the same room-sourced microbial strains.</title>
        <authorList>
            <person name="Brooks B."/>
            <person name="Olm M.R."/>
            <person name="Firek B.A."/>
            <person name="Baker R."/>
            <person name="Thomas B.C."/>
            <person name="Morowitz M.J."/>
            <person name="Banfield J.F."/>
        </authorList>
    </citation>
    <scope>NUCLEOTIDE SEQUENCE [LARGE SCALE GENOMIC DNA]</scope>
    <source>
        <strain evidence="5">S2_018_000_R2_101</strain>
    </source>
</reference>
<keyword evidence="2" id="KW-0238">DNA-binding</keyword>
<evidence type="ECO:0000313" key="6">
    <source>
        <dbReference type="Proteomes" id="UP000249066"/>
    </source>
</evidence>
<feature type="domain" description="HTH araC/xylS-type" evidence="4">
    <location>
        <begin position="177"/>
        <end position="258"/>
    </location>
</feature>
<comment type="caution">
    <text evidence="5">The sequence shown here is derived from an EMBL/GenBank/DDBJ whole genome shotgun (WGS) entry which is preliminary data.</text>
</comment>
<dbReference type="AlphaFoldDB" id="A0A2W5A927"/>
<evidence type="ECO:0000256" key="2">
    <source>
        <dbReference type="ARBA" id="ARBA00023125"/>
    </source>
</evidence>
<dbReference type="EMBL" id="QFNN01000075">
    <property type="protein sequence ID" value="PZO88999.1"/>
    <property type="molecule type" value="Genomic_DNA"/>
</dbReference>
<sequence>MAAISLEYAAPDADLRDYVSVFYDFRADIPMFEDEERADLAQFRFLLSTGKGEYHFADGTSQATAAIQILGPTTGVTRVRVEGPVDLFGAGLLPAGWAALMGADASTMVNRMIDATAVFGRSLAGYADRLSAAATLCDRAMIGNEMVRALVAGAAETPGGFTRMVDRWLAGAASPDIDCLVAESGLSRRQVERLCKRFYGVPPKLLARKYRALRAAVALARGEAELGDMLDRGFYDQSHFIREVKQFTGITPGKFAEDLPTLARLTLKRGAFEELSSLVTDT</sequence>
<dbReference type="SMART" id="SM00342">
    <property type="entry name" value="HTH_ARAC"/>
    <property type="match status" value="1"/>
</dbReference>
<dbReference type="PROSITE" id="PS01124">
    <property type="entry name" value="HTH_ARAC_FAMILY_2"/>
    <property type="match status" value="1"/>
</dbReference>
<dbReference type="GO" id="GO:0003700">
    <property type="term" value="F:DNA-binding transcription factor activity"/>
    <property type="evidence" value="ECO:0007669"/>
    <property type="project" value="InterPro"/>
</dbReference>
<evidence type="ECO:0000259" key="4">
    <source>
        <dbReference type="PROSITE" id="PS01124"/>
    </source>
</evidence>
<dbReference type="PANTHER" id="PTHR46796">
    <property type="entry name" value="HTH-TYPE TRANSCRIPTIONAL ACTIVATOR RHAS-RELATED"/>
    <property type="match status" value="1"/>
</dbReference>
<dbReference type="PROSITE" id="PS00041">
    <property type="entry name" value="HTH_ARAC_FAMILY_1"/>
    <property type="match status" value="1"/>
</dbReference>
<dbReference type="Pfam" id="PF12833">
    <property type="entry name" value="HTH_18"/>
    <property type="match status" value="1"/>
</dbReference>
<dbReference type="InterPro" id="IPR050204">
    <property type="entry name" value="AraC_XylS_family_regulators"/>
</dbReference>
<name>A0A2W5A927_9SPHN</name>
<dbReference type="InterPro" id="IPR046532">
    <property type="entry name" value="DUF6597"/>
</dbReference>
<dbReference type="InterPro" id="IPR018062">
    <property type="entry name" value="HTH_AraC-typ_CS"/>
</dbReference>
<dbReference type="Pfam" id="PF20240">
    <property type="entry name" value="DUF6597"/>
    <property type="match status" value="1"/>
</dbReference>
<accession>A0A2W5A927</accession>
<proteinExistence type="predicted"/>
<protein>
    <submittedName>
        <fullName evidence="5">AraC family transcriptional regulator</fullName>
    </submittedName>
</protein>
<dbReference type="InterPro" id="IPR018060">
    <property type="entry name" value="HTH_AraC"/>
</dbReference>
<evidence type="ECO:0000256" key="1">
    <source>
        <dbReference type="ARBA" id="ARBA00023015"/>
    </source>
</evidence>